<proteinExistence type="predicted"/>
<protein>
    <recommendedName>
        <fullName evidence="5">Adhesin domain-containing protein</fullName>
    </recommendedName>
</protein>
<organism evidence="3 4">
    <name type="scientific">Paractinoplanes durhamensis</name>
    <dbReference type="NCBI Taxonomy" id="113563"/>
    <lineage>
        <taxon>Bacteria</taxon>
        <taxon>Bacillati</taxon>
        <taxon>Actinomycetota</taxon>
        <taxon>Actinomycetes</taxon>
        <taxon>Micromonosporales</taxon>
        <taxon>Micromonosporaceae</taxon>
        <taxon>Paractinoplanes</taxon>
    </lineage>
</organism>
<feature type="compositionally biased region" description="Low complexity" evidence="1">
    <location>
        <begin position="97"/>
        <end position="106"/>
    </location>
</feature>
<dbReference type="RefSeq" id="WP_203728127.1">
    <property type="nucleotide sequence ID" value="NZ_BAAATX010000001.1"/>
</dbReference>
<evidence type="ECO:0000256" key="1">
    <source>
        <dbReference type="SAM" id="MobiDB-lite"/>
    </source>
</evidence>
<evidence type="ECO:0008006" key="5">
    <source>
        <dbReference type="Google" id="ProtNLM"/>
    </source>
</evidence>
<feature type="compositionally biased region" description="Low complexity" evidence="1">
    <location>
        <begin position="70"/>
        <end position="82"/>
    </location>
</feature>
<keyword evidence="4" id="KW-1185">Reference proteome</keyword>
<feature type="region of interest" description="Disordered" evidence="1">
    <location>
        <begin position="70"/>
        <end position="123"/>
    </location>
</feature>
<name>A0ABQ3YXR3_9ACTN</name>
<comment type="caution">
    <text evidence="3">The sequence shown here is derived from an EMBL/GenBank/DDBJ whole genome shotgun (WGS) entry which is preliminary data.</text>
</comment>
<sequence length="314" mass="32066">MDLPRADPAPPVAEFWPTTGPRHATDDLPPAPVIKRPDRRPRLILAGSVVLALLMVGGGVLARHITERNAASATATSPDDATGSPVPTGPAVIAPEPSVTTSSAPPSSAPAAPPPTTVAPKLPANGTFDVAASSGSVTVRSQKLGTDLYRVTLGKTTGKVTAKVADSGTNHRLTLVKAASTAAPAITITLNSGVRWSLKLSAGNYDTTANLANSKLAALELAGGAHVFTLTPPPASGTLPLRITHGMNQLKIKTNGVPVRMTLRVGAGRVVLDGVIRNDTTPGKVINSAGWADADNRIDIDSVEGIGTLTVNTN</sequence>
<dbReference type="Proteomes" id="UP000637628">
    <property type="component" value="Unassembled WGS sequence"/>
</dbReference>
<evidence type="ECO:0000256" key="2">
    <source>
        <dbReference type="SAM" id="Phobius"/>
    </source>
</evidence>
<feature type="region of interest" description="Disordered" evidence="1">
    <location>
        <begin position="1"/>
        <end position="35"/>
    </location>
</feature>
<gene>
    <name evidence="3" type="ORF">Adu01nite_37280</name>
</gene>
<keyword evidence="2" id="KW-0812">Transmembrane</keyword>
<evidence type="ECO:0000313" key="3">
    <source>
        <dbReference type="EMBL" id="GIE02378.1"/>
    </source>
</evidence>
<dbReference type="EMBL" id="BOML01000031">
    <property type="protein sequence ID" value="GIE02378.1"/>
    <property type="molecule type" value="Genomic_DNA"/>
</dbReference>
<feature type="compositionally biased region" description="Pro residues" evidence="1">
    <location>
        <begin position="107"/>
        <end position="117"/>
    </location>
</feature>
<reference evidence="3 4" key="1">
    <citation type="submission" date="2021-01" db="EMBL/GenBank/DDBJ databases">
        <title>Whole genome shotgun sequence of Actinoplanes durhamensis NBRC 14914.</title>
        <authorList>
            <person name="Komaki H."/>
            <person name="Tamura T."/>
        </authorList>
    </citation>
    <scope>NUCLEOTIDE SEQUENCE [LARGE SCALE GENOMIC DNA]</scope>
    <source>
        <strain evidence="3 4">NBRC 14914</strain>
    </source>
</reference>
<keyword evidence="2" id="KW-0472">Membrane</keyword>
<accession>A0ABQ3YXR3</accession>
<feature type="transmembrane region" description="Helical" evidence="2">
    <location>
        <begin position="43"/>
        <end position="62"/>
    </location>
</feature>
<keyword evidence="2" id="KW-1133">Transmembrane helix</keyword>
<evidence type="ECO:0000313" key="4">
    <source>
        <dbReference type="Proteomes" id="UP000637628"/>
    </source>
</evidence>